<feature type="region of interest" description="Disordered" evidence="1">
    <location>
        <begin position="1"/>
        <end position="23"/>
    </location>
</feature>
<dbReference type="PANTHER" id="PTHR21666">
    <property type="entry name" value="PEPTIDASE-RELATED"/>
    <property type="match status" value="1"/>
</dbReference>
<dbReference type="Proteomes" id="UP001165079">
    <property type="component" value="Unassembled WGS sequence"/>
</dbReference>
<dbReference type="AlphaFoldDB" id="A0A9W6SQI0"/>
<dbReference type="EMBL" id="BSTX01000002">
    <property type="protein sequence ID" value="GLZ78896.1"/>
    <property type="molecule type" value="Genomic_DNA"/>
</dbReference>
<name>A0A9W6SQI0_9ACTN</name>
<proteinExistence type="predicted"/>
<dbReference type="Gene3D" id="2.70.70.10">
    <property type="entry name" value="Glucose Permease (Domain IIA)"/>
    <property type="match status" value="1"/>
</dbReference>
<protein>
    <recommendedName>
        <fullName evidence="2">M23ase beta-sheet core domain-containing protein</fullName>
    </recommendedName>
</protein>
<reference evidence="3" key="1">
    <citation type="submission" date="2023-03" db="EMBL/GenBank/DDBJ databases">
        <title>Actinorhabdospora filicis NBRC 111898.</title>
        <authorList>
            <person name="Ichikawa N."/>
            <person name="Sato H."/>
            <person name="Tonouchi N."/>
        </authorList>
    </citation>
    <scope>NUCLEOTIDE SEQUENCE</scope>
    <source>
        <strain evidence="3">NBRC 111898</strain>
    </source>
</reference>
<feature type="compositionally biased region" description="Basic and acidic residues" evidence="1">
    <location>
        <begin position="126"/>
        <end position="154"/>
    </location>
</feature>
<dbReference type="PANTHER" id="PTHR21666:SF270">
    <property type="entry name" value="MUREIN HYDROLASE ACTIVATOR ENVC"/>
    <property type="match status" value="1"/>
</dbReference>
<dbReference type="InterPro" id="IPR016047">
    <property type="entry name" value="M23ase_b-sheet_dom"/>
</dbReference>
<keyword evidence="4" id="KW-1185">Reference proteome</keyword>
<comment type="caution">
    <text evidence="3">The sequence shown here is derived from an EMBL/GenBank/DDBJ whole genome shotgun (WGS) entry which is preliminary data.</text>
</comment>
<dbReference type="SUPFAM" id="SSF51261">
    <property type="entry name" value="Duplicated hybrid motif"/>
    <property type="match status" value="1"/>
</dbReference>
<feature type="compositionally biased region" description="Low complexity" evidence="1">
    <location>
        <begin position="94"/>
        <end position="104"/>
    </location>
</feature>
<dbReference type="GO" id="GO:0004222">
    <property type="term" value="F:metalloendopeptidase activity"/>
    <property type="evidence" value="ECO:0007669"/>
    <property type="project" value="TreeGrafter"/>
</dbReference>
<feature type="compositionally biased region" description="Basic and acidic residues" evidence="1">
    <location>
        <begin position="105"/>
        <end position="117"/>
    </location>
</feature>
<sequence>MSEPKHPAKTARHRAKAGASTLAQKIGAATRIGRSRARHLAEQLRGGFHRLEPAKARPYVPRAAFAGLVAAAVITTGFNVASAADEPVGATAAATAVAPDPTRVAQDDQATRNKDRSLSQSSGDATLKESKEKAEKEAREREEAERKEREEAARRWTLPSDAPVSDVYGPRAWRGGEMHAGTDFAADTGQDNKAAYKGTVVQAGWNGGYGISVTIRHPDGQETLYGHNSDVVVSVGDEVETGQTIGHAGSTGDVTGPHLHFEVHIDGAAIDPVPFLREHGVDI</sequence>
<evidence type="ECO:0000313" key="3">
    <source>
        <dbReference type="EMBL" id="GLZ78896.1"/>
    </source>
</evidence>
<feature type="region of interest" description="Disordered" evidence="1">
    <location>
        <begin position="94"/>
        <end position="162"/>
    </location>
</feature>
<dbReference type="InterPro" id="IPR011055">
    <property type="entry name" value="Dup_hybrid_motif"/>
</dbReference>
<dbReference type="InterPro" id="IPR050570">
    <property type="entry name" value="Cell_wall_metabolism_enzyme"/>
</dbReference>
<dbReference type="RefSeq" id="WP_285664031.1">
    <property type="nucleotide sequence ID" value="NZ_BSTX01000002.1"/>
</dbReference>
<gene>
    <name evidence="3" type="ORF">Afil01_37030</name>
</gene>
<feature type="compositionally biased region" description="Basic residues" evidence="1">
    <location>
        <begin position="7"/>
        <end position="16"/>
    </location>
</feature>
<dbReference type="Pfam" id="PF01551">
    <property type="entry name" value="Peptidase_M23"/>
    <property type="match status" value="1"/>
</dbReference>
<dbReference type="CDD" id="cd12797">
    <property type="entry name" value="M23_peptidase"/>
    <property type="match status" value="1"/>
</dbReference>
<accession>A0A9W6SQI0</accession>
<evidence type="ECO:0000313" key="4">
    <source>
        <dbReference type="Proteomes" id="UP001165079"/>
    </source>
</evidence>
<evidence type="ECO:0000259" key="2">
    <source>
        <dbReference type="Pfam" id="PF01551"/>
    </source>
</evidence>
<organism evidence="3 4">
    <name type="scientific">Actinorhabdospora filicis</name>
    <dbReference type="NCBI Taxonomy" id="1785913"/>
    <lineage>
        <taxon>Bacteria</taxon>
        <taxon>Bacillati</taxon>
        <taxon>Actinomycetota</taxon>
        <taxon>Actinomycetes</taxon>
        <taxon>Micromonosporales</taxon>
        <taxon>Micromonosporaceae</taxon>
        <taxon>Actinorhabdospora</taxon>
    </lineage>
</organism>
<evidence type="ECO:0000256" key="1">
    <source>
        <dbReference type="SAM" id="MobiDB-lite"/>
    </source>
</evidence>
<feature type="domain" description="M23ase beta-sheet core" evidence="2">
    <location>
        <begin position="178"/>
        <end position="272"/>
    </location>
</feature>